<evidence type="ECO:0000256" key="2">
    <source>
        <dbReference type="ARBA" id="ARBA00022723"/>
    </source>
</evidence>
<dbReference type="InterPro" id="IPR003830">
    <property type="entry name" value="ComA_synth"/>
</dbReference>
<dbReference type="SMART" id="SM00906">
    <property type="entry name" value="Fungal_trans"/>
    <property type="match status" value="1"/>
</dbReference>
<keyword evidence="6" id="KW-0539">Nucleus</keyword>
<dbReference type="Gene3D" id="4.10.240.10">
    <property type="entry name" value="Zn(2)-C6 fungal-type DNA-binding domain"/>
    <property type="match status" value="1"/>
</dbReference>
<dbReference type="OrthoDB" id="47007at2759"/>
<dbReference type="InterPro" id="IPR036112">
    <property type="entry name" value="ComA_synth_sf"/>
</dbReference>
<dbReference type="STRING" id="341663.Q0D1V5"/>
<dbReference type="PROSITE" id="PS50048">
    <property type="entry name" value="ZN2_CY6_FUNGAL_2"/>
    <property type="match status" value="1"/>
</dbReference>
<dbReference type="PANTHER" id="PTHR48413:SF1">
    <property type="entry name" value="PROTEIN HEAT-STRESS-ASSOCIATED 32"/>
    <property type="match status" value="1"/>
</dbReference>
<dbReference type="Pfam" id="PF00172">
    <property type="entry name" value="Zn_clus"/>
    <property type="match status" value="1"/>
</dbReference>
<dbReference type="PROSITE" id="PS00463">
    <property type="entry name" value="ZN2_CY6_FUNGAL_1"/>
    <property type="match status" value="1"/>
</dbReference>
<protein>
    <recommendedName>
        <fullName evidence="8">Zn(2)-C6 fungal-type domain-containing protein</fullName>
    </recommendedName>
</protein>
<accession>Q0D1V5</accession>
<keyword evidence="5" id="KW-0804">Transcription</keyword>
<dbReference type="SUPFAM" id="SSF102110">
    <property type="entry name" value="(2r)-phospho-3-sulfolactate synthase ComA"/>
    <property type="match status" value="1"/>
</dbReference>
<name>Q0D1V5_ASPTN</name>
<dbReference type="EMBL" id="CH476594">
    <property type="protein sequence ID" value="EAU38725.1"/>
    <property type="molecule type" value="Genomic_DNA"/>
</dbReference>
<dbReference type="PANTHER" id="PTHR48413">
    <property type="match status" value="1"/>
</dbReference>
<keyword evidence="4" id="KW-0238">DNA-binding</keyword>
<sequence>MLSAPRIAPAASRFIGLAARQGPTVAASAGLTRGLSTTGPAKKEVTLLEDKDNGFGFARSNPRPSKPRSKGVTEIRGPYYSVMGKRYLADVLETMGTHVDGLKFAGGSFSLFPEKSLRELTDLAHEYGVYVSTGGWAEHLLTHPDPNSVFDKYLTKCKDLGFDVIELSSGFLSFPEDDWLRLVDKVHSYKLKAKPELGIQFGAGGDTPASGLEAIGTSDPGKLVNLGHKFLNAGVERLMIESEGITENVTSWRTDVVSKIMKELPPERVMFEAADPKVYNWYIREFGIDVNLFVDHSQIVQLSCLRHGIWAVEMVGPFWGKKRTSPSPISLSLALPLPQPLLPHLTLVNCLLYSSILKRCLVRRSYSCAGSDWQLIDPRDPAFRPYRSSSFTPYSASIVDLHDYLLSLRGLPRPLTMPRASTAPGARLRCRRACDSCKRRKQKCNGEQPCTICVQRHKESECHFSDKPARLLKPSNASKETMLLSEHLVATPQRQTAMDRLLNSLEDQGATMEHEAAEDKDGIAPVPKVARLLRDGQGKFMYIGDSASLSFLQSVRRIVSSSIGRCDFTEDNSRHSMLEAFQSNSSTQMRTLIEPPNNDEAQQLARQFLLATSPLLDLFDLNEFHPRLANWVENPTGDEDTVSSIFYLVLAIGAQVSSTDQSTAEQYFLSGRRLAFAAFTETPSISTIQSYILITMYMLGACRRNGAFMNLGIALRAAYAVGIHRKEANVLFCTRERRARERVWKSLRMMDLFLSASLGRPPATSDFDCDPRQDMFPAEDQQRLQPDEQLSLTVVWLCRIFERILTEVYMRQVVSISVAEAVSNQHRAWVRNVPAFLQMQTEQNGTKTLEGTLAAAHVFGSYYWSIILLTRPFLIYRVAQYVKSKNESTGLSESNRIALFSDACVYSALRGLNIIDEVAQHKNLPRRLPFLMNSVFNSAVVLGAAFFGDYDNLLPLEEGMNKAEKFLELLATHDPHACRYFQIIKYLRGAVAEYVRRRNRQWMERRSRQVDQLFGQVGPGNESSPMDNTTRTNRRPESAVPSPLSPEKYTGSLPPQSVLQSPQPPQPTPTPAQPEHDIWDTLCGADGIASLPYDTTISSLTTSGIPVGCSPGGTILGGALDRQGISDPRGNTPLSDVLLPENSLLYLTEDVPVFGIWEDATL</sequence>
<evidence type="ECO:0000256" key="7">
    <source>
        <dbReference type="SAM" id="MobiDB-lite"/>
    </source>
</evidence>
<dbReference type="InterPro" id="IPR001138">
    <property type="entry name" value="Zn2Cys6_DnaBD"/>
</dbReference>
<dbReference type="Pfam" id="PF04082">
    <property type="entry name" value="Fungal_trans"/>
    <property type="match status" value="1"/>
</dbReference>
<dbReference type="GO" id="GO:0006351">
    <property type="term" value="P:DNA-templated transcription"/>
    <property type="evidence" value="ECO:0007669"/>
    <property type="project" value="InterPro"/>
</dbReference>
<evidence type="ECO:0000256" key="3">
    <source>
        <dbReference type="ARBA" id="ARBA00023015"/>
    </source>
</evidence>
<dbReference type="Gene3D" id="3.20.20.70">
    <property type="entry name" value="Aldolase class I"/>
    <property type="match status" value="1"/>
</dbReference>
<dbReference type="CDD" id="cd12148">
    <property type="entry name" value="fungal_TF_MHR"/>
    <property type="match status" value="1"/>
</dbReference>
<gene>
    <name evidence="9" type="ORF">ATEG_00079</name>
</gene>
<dbReference type="GO" id="GO:0008270">
    <property type="term" value="F:zinc ion binding"/>
    <property type="evidence" value="ECO:0007669"/>
    <property type="project" value="InterPro"/>
</dbReference>
<dbReference type="CDD" id="cd00067">
    <property type="entry name" value="GAL4"/>
    <property type="match status" value="1"/>
</dbReference>
<dbReference type="GO" id="GO:0000981">
    <property type="term" value="F:DNA-binding transcription factor activity, RNA polymerase II-specific"/>
    <property type="evidence" value="ECO:0007669"/>
    <property type="project" value="InterPro"/>
</dbReference>
<evidence type="ECO:0000256" key="1">
    <source>
        <dbReference type="ARBA" id="ARBA00010424"/>
    </source>
</evidence>
<keyword evidence="2" id="KW-0479">Metal-binding</keyword>
<dbReference type="HOGENOM" id="CLU_010170_0_1_1"/>
<dbReference type="RefSeq" id="XP_001210165.1">
    <property type="nucleotide sequence ID" value="XM_001210165.1"/>
</dbReference>
<feature type="compositionally biased region" description="Polar residues" evidence="7">
    <location>
        <begin position="1021"/>
        <end position="1031"/>
    </location>
</feature>
<organism evidence="9 10">
    <name type="scientific">Aspergillus terreus (strain NIH 2624 / FGSC A1156)</name>
    <dbReference type="NCBI Taxonomy" id="341663"/>
    <lineage>
        <taxon>Eukaryota</taxon>
        <taxon>Fungi</taxon>
        <taxon>Dikarya</taxon>
        <taxon>Ascomycota</taxon>
        <taxon>Pezizomycotina</taxon>
        <taxon>Eurotiomycetes</taxon>
        <taxon>Eurotiomycetidae</taxon>
        <taxon>Eurotiales</taxon>
        <taxon>Aspergillaceae</taxon>
        <taxon>Aspergillus</taxon>
        <taxon>Aspergillus subgen. Circumdati</taxon>
    </lineage>
</organism>
<dbReference type="GO" id="GO:0003677">
    <property type="term" value="F:DNA binding"/>
    <property type="evidence" value="ECO:0007669"/>
    <property type="project" value="UniProtKB-KW"/>
</dbReference>
<dbReference type="Pfam" id="PF02679">
    <property type="entry name" value="ComA"/>
    <property type="match status" value="1"/>
</dbReference>
<dbReference type="SMART" id="SM00066">
    <property type="entry name" value="GAL4"/>
    <property type="match status" value="1"/>
</dbReference>
<comment type="similarity">
    <text evidence="1">Belongs to the phosphosulfolactate synthase family.</text>
</comment>
<dbReference type="InterPro" id="IPR036864">
    <property type="entry name" value="Zn2-C6_fun-type_DNA-bd_sf"/>
</dbReference>
<proteinExistence type="inferred from homology"/>
<evidence type="ECO:0000256" key="6">
    <source>
        <dbReference type="ARBA" id="ARBA00023242"/>
    </source>
</evidence>
<dbReference type="InterPro" id="IPR007219">
    <property type="entry name" value="XnlR_reg_dom"/>
</dbReference>
<evidence type="ECO:0000313" key="9">
    <source>
        <dbReference type="EMBL" id="EAU38725.1"/>
    </source>
</evidence>
<feature type="domain" description="Zn(2)-C6 fungal-type" evidence="8">
    <location>
        <begin position="433"/>
        <end position="464"/>
    </location>
</feature>
<feature type="region of interest" description="Disordered" evidence="7">
    <location>
        <begin position="53"/>
        <end position="72"/>
    </location>
</feature>
<dbReference type="eggNOG" id="ENOG502QURZ">
    <property type="taxonomic scope" value="Eukaryota"/>
</dbReference>
<dbReference type="GO" id="GO:0009893">
    <property type="term" value="P:positive regulation of metabolic process"/>
    <property type="evidence" value="ECO:0007669"/>
    <property type="project" value="UniProtKB-ARBA"/>
</dbReference>
<dbReference type="SUPFAM" id="SSF57701">
    <property type="entry name" value="Zn2/Cys6 DNA-binding domain"/>
    <property type="match status" value="1"/>
</dbReference>
<evidence type="ECO:0000256" key="4">
    <source>
        <dbReference type="ARBA" id="ARBA00023125"/>
    </source>
</evidence>
<dbReference type="VEuPathDB" id="FungiDB:ATEG_00079"/>
<evidence type="ECO:0000259" key="8">
    <source>
        <dbReference type="PROSITE" id="PS50048"/>
    </source>
</evidence>
<feature type="compositionally biased region" description="Pro residues" evidence="7">
    <location>
        <begin position="1062"/>
        <end position="1072"/>
    </location>
</feature>
<dbReference type="AlphaFoldDB" id="Q0D1V5"/>
<feature type="region of interest" description="Disordered" evidence="7">
    <location>
        <begin position="1011"/>
        <end position="1078"/>
    </location>
</feature>
<evidence type="ECO:0000256" key="5">
    <source>
        <dbReference type="ARBA" id="ARBA00023163"/>
    </source>
</evidence>
<dbReference type="GeneID" id="4354835"/>
<dbReference type="Proteomes" id="UP000007963">
    <property type="component" value="Unassembled WGS sequence"/>
</dbReference>
<dbReference type="InterPro" id="IPR013785">
    <property type="entry name" value="Aldolase_TIM"/>
</dbReference>
<evidence type="ECO:0000313" key="10">
    <source>
        <dbReference type="Proteomes" id="UP000007963"/>
    </source>
</evidence>
<reference evidence="10" key="1">
    <citation type="submission" date="2005-09" db="EMBL/GenBank/DDBJ databases">
        <title>Annotation of the Aspergillus terreus NIH2624 genome.</title>
        <authorList>
            <person name="Birren B.W."/>
            <person name="Lander E.S."/>
            <person name="Galagan J.E."/>
            <person name="Nusbaum C."/>
            <person name="Devon K."/>
            <person name="Henn M."/>
            <person name="Ma L.-J."/>
            <person name="Jaffe D.B."/>
            <person name="Butler J."/>
            <person name="Alvarez P."/>
            <person name="Gnerre S."/>
            <person name="Grabherr M."/>
            <person name="Kleber M."/>
            <person name="Mauceli E.W."/>
            <person name="Brockman W."/>
            <person name="Rounsley S."/>
            <person name="Young S.K."/>
            <person name="LaButti K."/>
            <person name="Pushparaj V."/>
            <person name="DeCaprio D."/>
            <person name="Crawford M."/>
            <person name="Koehrsen M."/>
            <person name="Engels R."/>
            <person name="Montgomery P."/>
            <person name="Pearson M."/>
            <person name="Howarth C."/>
            <person name="Larson L."/>
            <person name="Luoma S."/>
            <person name="White J."/>
            <person name="Alvarado L."/>
            <person name="Kodira C.D."/>
            <person name="Zeng Q."/>
            <person name="Oleary S."/>
            <person name="Yandava C."/>
            <person name="Denning D.W."/>
            <person name="Nierman W.C."/>
            <person name="Milne T."/>
            <person name="Madden K."/>
        </authorList>
    </citation>
    <scope>NUCLEOTIDE SEQUENCE [LARGE SCALE GENOMIC DNA]</scope>
    <source>
        <strain evidence="10">NIH 2624 / FGSC A1156</strain>
    </source>
</reference>
<keyword evidence="3" id="KW-0805">Transcription regulation</keyword>